<accession>A0A098AWW0</accession>
<evidence type="ECO:0000313" key="4">
    <source>
        <dbReference type="EMBL" id="KTE90479.1"/>
    </source>
</evidence>
<organism evidence="3">
    <name type="scientific">Desulfitobacterium hafniense</name>
    <name type="common">Desulfitobacterium frappieri</name>
    <dbReference type="NCBI Taxonomy" id="49338"/>
    <lineage>
        <taxon>Bacteria</taxon>
        <taxon>Bacillati</taxon>
        <taxon>Bacillota</taxon>
        <taxon>Clostridia</taxon>
        <taxon>Eubacteriales</taxon>
        <taxon>Desulfitobacteriaceae</taxon>
        <taxon>Desulfitobacterium</taxon>
    </lineage>
</organism>
<feature type="domain" description="LysM" evidence="2">
    <location>
        <begin position="68"/>
        <end position="113"/>
    </location>
</feature>
<dbReference type="OrthoDB" id="9806724at2"/>
<evidence type="ECO:0000259" key="2">
    <source>
        <dbReference type="PROSITE" id="PS51782"/>
    </source>
</evidence>
<protein>
    <submittedName>
        <fullName evidence="3">Chlorophenol reductase</fullName>
    </submittedName>
    <submittedName>
        <fullName evidence="4">Peptigoglycan-binding protein LysM</fullName>
    </submittedName>
</protein>
<dbReference type="SMART" id="SM00257">
    <property type="entry name" value="LysM"/>
    <property type="match status" value="1"/>
</dbReference>
<evidence type="ECO:0000313" key="5">
    <source>
        <dbReference type="Proteomes" id="UP000054623"/>
    </source>
</evidence>
<evidence type="ECO:0000256" key="1">
    <source>
        <dbReference type="SAM" id="SignalP"/>
    </source>
</evidence>
<feature type="signal peptide" evidence="1">
    <location>
        <begin position="1"/>
        <end position="24"/>
    </location>
</feature>
<keyword evidence="1" id="KW-0732">Signal</keyword>
<dbReference type="PROSITE" id="PS51782">
    <property type="entry name" value="LYSM"/>
    <property type="match status" value="1"/>
</dbReference>
<name>A0A098AWW0_DESHA</name>
<dbReference type="Pfam" id="PF01476">
    <property type="entry name" value="LysM"/>
    <property type="match status" value="1"/>
</dbReference>
<dbReference type="Proteomes" id="UP000054623">
    <property type="component" value="Unassembled WGS sequence"/>
</dbReference>
<dbReference type="EMBL" id="LOCK01000039">
    <property type="protein sequence ID" value="KTE90479.1"/>
    <property type="molecule type" value="Genomic_DNA"/>
</dbReference>
<reference evidence="3" key="1">
    <citation type="submission" date="2014-07" db="EMBL/GenBank/DDBJ databases">
        <authorList>
            <person name="Hornung V.Bastian."/>
        </authorList>
    </citation>
    <scope>NUCLEOTIDE SEQUENCE</scope>
    <source>
        <strain evidence="3">PCE-S</strain>
    </source>
</reference>
<evidence type="ECO:0000313" key="3">
    <source>
        <dbReference type="EMBL" id="CDX01078.1"/>
    </source>
</evidence>
<dbReference type="InterPro" id="IPR018392">
    <property type="entry name" value="LysM"/>
</dbReference>
<dbReference type="AlphaFoldDB" id="A0A098AWW0"/>
<reference evidence="4 5" key="2">
    <citation type="submission" date="2015-12" db="EMBL/GenBank/DDBJ databases">
        <title>Draft Genome Sequence of Desulfitobacterium hafniense Strain DH, a Sulfate-reducing Bacterium Isolated from Paddy Soils.</title>
        <authorList>
            <person name="Bao P."/>
            <person name="Zhang X."/>
            <person name="Li G."/>
        </authorList>
    </citation>
    <scope>NUCLEOTIDE SEQUENCE [LARGE SCALE GENOMIC DNA]</scope>
    <source>
        <strain evidence="4 5">DH</strain>
    </source>
</reference>
<dbReference type="SUPFAM" id="SSF54106">
    <property type="entry name" value="LysM domain"/>
    <property type="match status" value="1"/>
</dbReference>
<dbReference type="CDD" id="cd00118">
    <property type="entry name" value="LysM"/>
    <property type="match status" value="1"/>
</dbReference>
<sequence length="331" mass="35824">MKKTLGIILSISLAFSVLALPIFAAVDTTTSATVEAATPAAPATPAKPAATAPAAAPSVDTSKIAAGTYYTVVSGDFFWQIAAKHGLTIDALAKLNPQIKNVNLIFPGQKILVKAEEAAAAASTSTSTAAVAPAAKKLYQGIGMAANYRDNTARQKDHDNLNITTVAALFDDAGKIVKLQFDVVEILPDMFPGWMDPEAADKSFYKDAQANGFNWETKKEEGDAYGMKASAVSGKEWWEQMNFYEEYFKGKTVAEVQDWFAKYCDANGRPYKMAYPEKLTDADKAKVATFTEAEKKMLVDVTTGATMSLQDPHSRFIDALVKAYEVRKEVK</sequence>
<gene>
    <name evidence="4" type="ORF">AT727_07770</name>
    <name evidence="3" type="ORF">DPCES_1191</name>
</gene>
<dbReference type="Gene3D" id="3.10.350.10">
    <property type="entry name" value="LysM domain"/>
    <property type="match status" value="1"/>
</dbReference>
<feature type="chain" id="PRO_5007384667" evidence="1">
    <location>
        <begin position="25"/>
        <end position="331"/>
    </location>
</feature>
<dbReference type="InterPro" id="IPR036779">
    <property type="entry name" value="LysM_dom_sf"/>
</dbReference>
<dbReference type="Gene3D" id="3.90.1010.20">
    <property type="match status" value="1"/>
</dbReference>
<dbReference type="PATRIC" id="fig|49338.4.peg.1290"/>
<dbReference type="RefSeq" id="WP_005814397.1">
    <property type="nucleotide sequence ID" value="NZ_CABKQQ010000051.1"/>
</dbReference>
<proteinExistence type="predicted"/>
<dbReference type="EMBL" id="LK996017">
    <property type="protein sequence ID" value="CDX01078.1"/>
    <property type="molecule type" value="Genomic_DNA"/>
</dbReference>